<feature type="domain" description="CMP/dCMP-type deaminase" evidence="3">
    <location>
        <begin position="2"/>
        <end position="113"/>
    </location>
</feature>
<protein>
    <submittedName>
        <fullName evidence="4">tRNA-specific adenosine deaminase</fullName>
    </submittedName>
</protein>
<dbReference type="GO" id="GO:0008270">
    <property type="term" value="F:zinc ion binding"/>
    <property type="evidence" value="ECO:0007669"/>
    <property type="project" value="InterPro"/>
</dbReference>
<keyword evidence="1" id="KW-0479">Metal-binding</keyword>
<dbReference type="InterPro" id="IPR016193">
    <property type="entry name" value="Cytidine_deaminase-like"/>
</dbReference>
<organism evidence="4 5">
    <name type="scientific">Oceanimonas baumannii</name>
    <dbReference type="NCBI Taxonomy" id="129578"/>
    <lineage>
        <taxon>Bacteria</taxon>
        <taxon>Pseudomonadati</taxon>
        <taxon>Pseudomonadota</taxon>
        <taxon>Gammaproteobacteria</taxon>
        <taxon>Aeromonadales</taxon>
        <taxon>Aeromonadaceae</taxon>
        <taxon>Oceanimonas</taxon>
    </lineage>
</organism>
<reference evidence="4 5" key="1">
    <citation type="submission" date="2017-08" db="EMBL/GenBank/DDBJ databases">
        <title>Draft Genome Sequence of the Marine Bacterium Oceanimonas baumannii ATCC 700832.</title>
        <authorList>
            <person name="Mcclelland W.D."/>
            <person name="Brennan M.A."/>
            <person name="Trachtenberg A.M."/>
            <person name="Maclea K.S."/>
        </authorList>
    </citation>
    <scope>NUCLEOTIDE SEQUENCE [LARGE SCALE GENOMIC DNA]</scope>
    <source>
        <strain evidence="4 5">ATCC 700832</strain>
    </source>
</reference>
<dbReference type="Proteomes" id="UP000243640">
    <property type="component" value="Unassembled WGS sequence"/>
</dbReference>
<dbReference type="Gene3D" id="3.40.140.10">
    <property type="entry name" value="Cytidine Deaminase, domain 2"/>
    <property type="match status" value="1"/>
</dbReference>
<evidence type="ECO:0000313" key="4">
    <source>
        <dbReference type="EMBL" id="OYD23719.1"/>
    </source>
</evidence>
<dbReference type="GO" id="GO:0006152">
    <property type="term" value="P:purine nucleoside catabolic process"/>
    <property type="evidence" value="ECO:0007669"/>
    <property type="project" value="TreeGrafter"/>
</dbReference>
<dbReference type="InterPro" id="IPR002125">
    <property type="entry name" value="CMP_dCMP_dom"/>
</dbReference>
<gene>
    <name evidence="4" type="ORF">B6S09_11655</name>
</gene>
<accession>A0A235CH56</accession>
<dbReference type="GO" id="GO:0047974">
    <property type="term" value="F:guanosine deaminase activity"/>
    <property type="evidence" value="ECO:0007669"/>
    <property type="project" value="TreeGrafter"/>
</dbReference>
<dbReference type="PROSITE" id="PS00903">
    <property type="entry name" value="CYT_DCMP_DEAMINASES_1"/>
    <property type="match status" value="1"/>
</dbReference>
<dbReference type="AlphaFoldDB" id="A0A235CH56"/>
<dbReference type="PANTHER" id="PTHR11079">
    <property type="entry name" value="CYTOSINE DEAMINASE FAMILY MEMBER"/>
    <property type="match status" value="1"/>
</dbReference>
<dbReference type="InterPro" id="IPR016192">
    <property type="entry name" value="APOBEC/CMP_deaminase_Zn-bd"/>
</dbReference>
<dbReference type="PANTHER" id="PTHR11079:SF161">
    <property type="entry name" value="CMP_DCMP-TYPE DEAMINASE DOMAIN-CONTAINING PROTEIN"/>
    <property type="match status" value="1"/>
</dbReference>
<proteinExistence type="predicted"/>
<sequence>MMADLDYLKASIALARDNVSKGGQPFGAMLVKDGEVLAEGVNQTYVEHDPTAHAEIQALRNAARAHRQSLFPGSTMYASGKPCAMCMAAMIQAGVSRLIYCAGDEVGERYGWSTEYLYQRMQQPFGEQGITTEQLPLEEKTAVFDLWQELHGQGSNRHIRQD</sequence>
<name>A0A235CH56_9GAMM</name>
<dbReference type="SUPFAM" id="SSF53927">
    <property type="entry name" value="Cytidine deaminase-like"/>
    <property type="match status" value="1"/>
</dbReference>
<evidence type="ECO:0000256" key="2">
    <source>
        <dbReference type="ARBA" id="ARBA00022833"/>
    </source>
</evidence>
<evidence type="ECO:0000313" key="5">
    <source>
        <dbReference type="Proteomes" id="UP000243640"/>
    </source>
</evidence>
<evidence type="ECO:0000259" key="3">
    <source>
        <dbReference type="PROSITE" id="PS51747"/>
    </source>
</evidence>
<evidence type="ECO:0000256" key="1">
    <source>
        <dbReference type="ARBA" id="ARBA00022723"/>
    </source>
</evidence>
<dbReference type="PROSITE" id="PS51747">
    <property type="entry name" value="CYT_DCMP_DEAMINASES_2"/>
    <property type="match status" value="1"/>
</dbReference>
<dbReference type="Pfam" id="PF00383">
    <property type="entry name" value="dCMP_cyt_deam_1"/>
    <property type="match status" value="1"/>
</dbReference>
<dbReference type="EMBL" id="NQJF01000009">
    <property type="protein sequence ID" value="OYD23719.1"/>
    <property type="molecule type" value="Genomic_DNA"/>
</dbReference>
<dbReference type="CDD" id="cd01285">
    <property type="entry name" value="nucleoside_deaminase"/>
    <property type="match status" value="1"/>
</dbReference>
<dbReference type="OrthoDB" id="9802676at2"/>
<keyword evidence="2" id="KW-0862">Zinc</keyword>
<comment type="caution">
    <text evidence="4">The sequence shown here is derived from an EMBL/GenBank/DDBJ whole genome shotgun (WGS) entry which is preliminary data.</text>
</comment>